<evidence type="ECO:0000256" key="8">
    <source>
        <dbReference type="PIRNR" id="PIRNR005586"/>
    </source>
</evidence>
<evidence type="ECO:0000256" key="2">
    <source>
        <dbReference type="ARBA" id="ARBA00022478"/>
    </source>
</evidence>
<feature type="binding site" evidence="9">
    <location>
        <position position="141"/>
    </location>
    <ligand>
        <name>Zn(2+)</name>
        <dbReference type="ChEBI" id="CHEBI:29105"/>
        <label>2</label>
    </ligand>
</feature>
<evidence type="ECO:0000259" key="13">
    <source>
        <dbReference type="PROSITE" id="PS51133"/>
    </source>
</evidence>
<dbReference type="PANTHER" id="PTHR11239:SF1">
    <property type="entry name" value="DNA-DIRECTED RNA POLYMERASE II SUBUNIT RPB9"/>
    <property type="match status" value="1"/>
</dbReference>
<keyword evidence="5 9" id="KW-0862">Zinc</keyword>
<dbReference type="PROSITE" id="PS01030">
    <property type="entry name" value="RNA_POL_M_15KD"/>
    <property type="match status" value="1"/>
</dbReference>
<evidence type="ECO:0000256" key="6">
    <source>
        <dbReference type="ARBA" id="ARBA00023163"/>
    </source>
</evidence>
<keyword evidence="15" id="KW-1185">Reference proteome</keyword>
<dbReference type="SUPFAM" id="SSF57783">
    <property type="entry name" value="Zinc beta-ribbon"/>
    <property type="match status" value="2"/>
</dbReference>
<evidence type="ECO:0000256" key="9">
    <source>
        <dbReference type="PIRSR" id="PIRSR005586-1"/>
    </source>
</evidence>
<dbReference type="GO" id="GO:0003899">
    <property type="term" value="F:DNA-directed RNA polymerase activity"/>
    <property type="evidence" value="ECO:0007669"/>
    <property type="project" value="InterPro"/>
</dbReference>
<feature type="binding site" evidence="9">
    <location>
        <position position="111"/>
    </location>
    <ligand>
        <name>Zn(2+)</name>
        <dbReference type="ChEBI" id="CHEBI:29105"/>
        <label>2</label>
    </ligand>
</feature>
<evidence type="ECO:0000256" key="11">
    <source>
        <dbReference type="RuleBase" id="RU003474"/>
    </source>
</evidence>
<dbReference type="GO" id="GO:0006367">
    <property type="term" value="P:transcription initiation at RNA polymerase II promoter"/>
    <property type="evidence" value="ECO:0007669"/>
    <property type="project" value="TreeGrafter"/>
</dbReference>
<evidence type="ECO:0000256" key="4">
    <source>
        <dbReference type="ARBA" id="ARBA00022771"/>
    </source>
</evidence>
<evidence type="ECO:0000256" key="12">
    <source>
        <dbReference type="SAM" id="MobiDB-lite"/>
    </source>
</evidence>
<feature type="binding site" evidence="9">
    <location>
        <position position="34"/>
    </location>
    <ligand>
        <name>Zn(2+)</name>
        <dbReference type="ChEBI" id="CHEBI:29105"/>
        <label>1</label>
    </ligand>
</feature>
<dbReference type="AlphaFoldDB" id="A0AAV7JW45"/>
<evidence type="ECO:0000256" key="10">
    <source>
        <dbReference type="PIRSR" id="PIRSR005586-2"/>
    </source>
</evidence>
<keyword evidence="6 8" id="KW-0804">Transcription</keyword>
<feature type="binding site" evidence="9">
    <location>
        <position position="31"/>
    </location>
    <ligand>
        <name>Zn(2+)</name>
        <dbReference type="ChEBI" id="CHEBI:29105"/>
        <label>1</label>
    </ligand>
</feature>
<accession>A0AAV7JW45</accession>
<reference evidence="14 15" key="1">
    <citation type="journal article" date="2023" name="BMC Biol.">
        <title>The compact genome of the sponge Oopsacas minuta (Hexactinellida) is lacking key metazoan core genes.</title>
        <authorList>
            <person name="Santini S."/>
            <person name="Schenkelaars Q."/>
            <person name="Jourda C."/>
            <person name="Duchesne M."/>
            <person name="Belahbib H."/>
            <person name="Rocher C."/>
            <person name="Selva M."/>
            <person name="Riesgo A."/>
            <person name="Vervoort M."/>
            <person name="Leys S.P."/>
            <person name="Kodjabachian L."/>
            <person name="Le Bivic A."/>
            <person name="Borchiellini C."/>
            <person name="Claverie J.M."/>
            <person name="Renard E."/>
        </authorList>
    </citation>
    <scope>NUCLEOTIDE SEQUENCE [LARGE SCALE GENOMIC DNA]</scope>
    <source>
        <strain evidence="14">SPO-2</strain>
    </source>
</reference>
<dbReference type="PANTHER" id="PTHR11239">
    <property type="entry name" value="DNA-DIRECTED RNA POLYMERASE"/>
    <property type="match status" value="1"/>
</dbReference>
<dbReference type="Proteomes" id="UP001165289">
    <property type="component" value="Unassembled WGS sequence"/>
</dbReference>
<name>A0AAV7JW45_9METZ</name>
<feature type="zinc finger region" description="C4-type" evidence="10">
    <location>
        <begin position="31"/>
        <end position="56"/>
    </location>
</feature>
<feature type="domain" description="TFIIS-type" evidence="13">
    <location>
        <begin position="104"/>
        <end position="146"/>
    </location>
</feature>
<protein>
    <recommendedName>
        <fullName evidence="8">DNA-directed RNA polymerase subunit</fullName>
    </recommendedName>
</protein>
<sequence>MAMDMTTDSLFDTTQKEPPKSGPSFVGIQFCQECNNMLYPKEDKARKALFYECRTCHFKKEAKNMDLSEQESSCIYVNKIRHEVDELTRIIADVAHDPTLPRTEESPCPACEYREAVFFQSQSTNPDEGMKLYYVCCNDECGHRWTD</sequence>
<dbReference type="EMBL" id="JAKMXF010000288">
    <property type="protein sequence ID" value="KAI6653178.1"/>
    <property type="molecule type" value="Genomic_DNA"/>
</dbReference>
<dbReference type="GO" id="GO:0005730">
    <property type="term" value="C:nucleolus"/>
    <property type="evidence" value="ECO:0007669"/>
    <property type="project" value="UniProtKB-SubCell"/>
</dbReference>
<evidence type="ECO:0000256" key="5">
    <source>
        <dbReference type="ARBA" id="ARBA00022833"/>
    </source>
</evidence>
<dbReference type="PIRSF" id="PIRSF005586">
    <property type="entry name" value="RNApol_RpoM"/>
    <property type="match status" value="1"/>
</dbReference>
<comment type="function">
    <text evidence="8">DNA-dependent RNA polymerase catalyzes the transcription of DNA into RNA using the four ribonucleoside triphosphates as substrates.</text>
</comment>
<feature type="region of interest" description="Disordered" evidence="12">
    <location>
        <begin position="1"/>
        <end position="22"/>
    </location>
</feature>
<evidence type="ECO:0000313" key="15">
    <source>
        <dbReference type="Proteomes" id="UP001165289"/>
    </source>
</evidence>
<dbReference type="GO" id="GO:0008270">
    <property type="term" value="F:zinc ion binding"/>
    <property type="evidence" value="ECO:0007669"/>
    <property type="project" value="UniProtKB-KW"/>
</dbReference>
<dbReference type="InterPro" id="IPR034012">
    <property type="entry name" value="Zn_ribbon_RPB9_C"/>
</dbReference>
<feature type="binding site" evidence="9">
    <location>
        <position position="108"/>
    </location>
    <ligand>
        <name>Zn(2+)</name>
        <dbReference type="ChEBI" id="CHEBI:29105"/>
        <label>2</label>
    </ligand>
</feature>
<dbReference type="InterPro" id="IPR019761">
    <property type="entry name" value="DNA-dir_RNA_pol-M_15_CS"/>
</dbReference>
<keyword evidence="7 8" id="KW-0539">Nucleus</keyword>
<feature type="binding site" evidence="9">
    <location>
        <position position="56"/>
    </location>
    <ligand>
        <name>Zn(2+)</name>
        <dbReference type="ChEBI" id="CHEBI:29105"/>
        <label>1</label>
    </ligand>
</feature>
<keyword evidence="2 8" id="KW-0240">DNA-directed RNA polymerase</keyword>
<dbReference type="SMART" id="SM00661">
    <property type="entry name" value="RPOL9"/>
    <property type="match status" value="1"/>
</dbReference>
<evidence type="ECO:0000313" key="14">
    <source>
        <dbReference type="EMBL" id="KAI6653178.1"/>
    </source>
</evidence>
<comment type="similarity">
    <text evidence="8 11">Belongs to the archaeal rpoM/eukaryotic RPA12/RPB9/RPC11 RNA polymerase family.</text>
</comment>
<feature type="binding site" evidence="9">
    <location>
        <position position="136"/>
    </location>
    <ligand>
        <name>Zn(2+)</name>
        <dbReference type="ChEBI" id="CHEBI:29105"/>
        <label>2</label>
    </ligand>
</feature>
<evidence type="ECO:0000256" key="7">
    <source>
        <dbReference type="ARBA" id="ARBA00023242"/>
    </source>
</evidence>
<dbReference type="FunFam" id="2.20.25.10:FF:000004">
    <property type="entry name" value="DNA-directed RNA polymerase subunit"/>
    <property type="match status" value="1"/>
</dbReference>
<dbReference type="GO" id="GO:0006283">
    <property type="term" value="P:transcription-coupled nucleotide-excision repair"/>
    <property type="evidence" value="ECO:0007669"/>
    <property type="project" value="TreeGrafter"/>
</dbReference>
<comment type="subcellular location">
    <subcellularLocation>
        <location evidence="1">Nucleus</location>
        <location evidence="1">Nucleolus</location>
    </subcellularLocation>
</comment>
<dbReference type="Pfam" id="PF02150">
    <property type="entry name" value="Zn_ribbon_RPB9"/>
    <property type="match status" value="1"/>
</dbReference>
<dbReference type="GO" id="GO:0003676">
    <property type="term" value="F:nucleic acid binding"/>
    <property type="evidence" value="ECO:0007669"/>
    <property type="project" value="InterPro"/>
</dbReference>
<proteinExistence type="inferred from homology"/>
<comment type="caution">
    <text evidence="14">The sequence shown here is derived from an EMBL/GenBank/DDBJ whole genome shotgun (WGS) entry which is preliminary data.</text>
</comment>
<dbReference type="InterPro" id="IPR001222">
    <property type="entry name" value="Znf_TFIIS"/>
</dbReference>
<keyword evidence="4 10" id="KW-0863">Zinc-finger</keyword>
<organism evidence="14 15">
    <name type="scientific">Oopsacas minuta</name>
    <dbReference type="NCBI Taxonomy" id="111878"/>
    <lineage>
        <taxon>Eukaryota</taxon>
        <taxon>Metazoa</taxon>
        <taxon>Porifera</taxon>
        <taxon>Hexactinellida</taxon>
        <taxon>Hexasterophora</taxon>
        <taxon>Lyssacinosida</taxon>
        <taxon>Leucopsacidae</taxon>
        <taxon>Oopsacas</taxon>
    </lineage>
</organism>
<dbReference type="Gene3D" id="2.20.25.10">
    <property type="match status" value="2"/>
</dbReference>
<dbReference type="SMART" id="SM00440">
    <property type="entry name" value="ZnF_C2C2"/>
    <property type="match status" value="1"/>
</dbReference>
<dbReference type="InterPro" id="IPR012164">
    <property type="entry name" value="Rpa12/Rpb9/Rpc10/TFS"/>
</dbReference>
<keyword evidence="3 9" id="KW-0479">Metal-binding</keyword>
<feature type="binding site" evidence="9">
    <location>
        <position position="53"/>
    </location>
    <ligand>
        <name>Zn(2+)</name>
        <dbReference type="ChEBI" id="CHEBI:29105"/>
        <label>1</label>
    </ligand>
</feature>
<dbReference type="GO" id="GO:0001193">
    <property type="term" value="P:maintenance of transcriptional fidelity during transcription elongation by RNA polymerase II"/>
    <property type="evidence" value="ECO:0007669"/>
    <property type="project" value="TreeGrafter"/>
</dbReference>
<dbReference type="PROSITE" id="PS51133">
    <property type="entry name" value="ZF_TFIIS_2"/>
    <property type="match status" value="1"/>
</dbReference>
<dbReference type="Pfam" id="PF01096">
    <property type="entry name" value="Zn_ribbon_TFIIS"/>
    <property type="match status" value="1"/>
</dbReference>
<feature type="compositionally biased region" description="Polar residues" evidence="12">
    <location>
        <begin position="1"/>
        <end position="13"/>
    </location>
</feature>
<evidence type="ECO:0000256" key="1">
    <source>
        <dbReference type="ARBA" id="ARBA00004604"/>
    </source>
</evidence>
<evidence type="ECO:0000256" key="3">
    <source>
        <dbReference type="ARBA" id="ARBA00022723"/>
    </source>
</evidence>
<gene>
    <name evidence="14" type="ORF">LOD99_3704</name>
</gene>
<dbReference type="CDD" id="cd10508">
    <property type="entry name" value="Zn-ribbon_RPB9"/>
    <property type="match status" value="1"/>
</dbReference>
<dbReference type="InterPro" id="IPR001529">
    <property type="entry name" value="Zn_ribbon_RPB9"/>
</dbReference>
<dbReference type="GO" id="GO:0005665">
    <property type="term" value="C:RNA polymerase II, core complex"/>
    <property type="evidence" value="ECO:0007669"/>
    <property type="project" value="TreeGrafter"/>
</dbReference>